<protein>
    <submittedName>
        <fullName evidence="2">Uncharacterized protein</fullName>
    </submittedName>
</protein>
<keyword evidence="3" id="KW-1185">Reference proteome</keyword>
<dbReference type="EMBL" id="KZ110595">
    <property type="protein sequence ID" value="OSX63198.1"/>
    <property type="molecule type" value="Genomic_DNA"/>
</dbReference>
<evidence type="ECO:0000256" key="1">
    <source>
        <dbReference type="SAM" id="MobiDB-lite"/>
    </source>
</evidence>
<dbReference type="Gene3D" id="3.30.160.60">
    <property type="entry name" value="Classic Zinc Finger"/>
    <property type="match status" value="1"/>
</dbReference>
<dbReference type="AlphaFoldDB" id="A0A1X6N3L7"/>
<evidence type="ECO:0000313" key="2">
    <source>
        <dbReference type="EMBL" id="OSX63198.1"/>
    </source>
</evidence>
<sequence length="453" mass="49695">SNSITYLFISVSIQQPGSSVRSVREIGLFACTTQNEKAWLDELAHGIQDDDSHFGSPWIGIFPDDSAGPSQSDGEKQEMDPDISWIAEVCDDFAEHIEGGEMAFYAEPESDRPITREELIAFEDGLAHNAAAYSICVDTNHVSTVLAPGLRMAGQDAHHNKYDARVDGEEDLSAQYHQADGTIASSTSSPLHAADGRINEEDDMRGTEHDSASEGDVDIETNLWRSAKRIEPSQIDDAPAVRGALASKAIESTGHVSSPPRAASISNGFDARQPSTQAETSSPHPGTSLTRAIPSTTFVLKDQEVHDCRSRQGAKRGRDDDDDDVNEVAQPKATASANPTEEPNTKKTRAESAEVPHVTCPGCVGSFREDTLGRHWRDHCVMNPARGTREPLVCDVCWRMWKLGDVPLRDFSTDHSLRRHVVGKHTGEDWHVMQRKRGKKTRRSHKRSKGAST</sequence>
<dbReference type="GeneID" id="36330086"/>
<feature type="region of interest" description="Disordered" evidence="1">
    <location>
        <begin position="433"/>
        <end position="453"/>
    </location>
</feature>
<name>A0A1X6N3L7_9APHY</name>
<feature type="compositionally biased region" description="Basic and acidic residues" evidence="1">
    <location>
        <begin position="301"/>
        <end position="310"/>
    </location>
</feature>
<dbReference type="RefSeq" id="XP_024339992.1">
    <property type="nucleotide sequence ID" value="XM_024485137.1"/>
</dbReference>
<gene>
    <name evidence="2" type="ORF">POSPLADRAFT_1140156</name>
</gene>
<feature type="compositionally biased region" description="Polar residues" evidence="1">
    <location>
        <begin position="333"/>
        <end position="342"/>
    </location>
</feature>
<dbReference type="Proteomes" id="UP000194127">
    <property type="component" value="Unassembled WGS sequence"/>
</dbReference>
<feature type="non-terminal residue" evidence="2">
    <location>
        <position position="1"/>
    </location>
</feature>
<feature type="compositionally biased region" description="Basic and acidic residues" evidence="1">
    <location>
        <begin position="343"/>
        <end position="354"/>
    </location>
</feature>
<organism evidence="2 3">
    <name type="scientific">Postia placenta MAD-698-R-SB12</name>
    <dbReference type="NCBI Taxonomy" id="670580"/>
    <lineage>
        <taxon>Eukaryota</taxon>
        <taxon>Fungi</taxon>
        <taxon>Dikarya</taxon>
        <taxon>Basidiomycota</taxon>
        <taxon>Agaricomycotina</taxon>
        <taxon>Agaricomycetes</taxon>
        <taxon>Polyporales</taxon>
        <taxon>Adustoporiaceae</taxon>
        <taxon>Rhodonia</taxon>
    </lineage>
</organism>
<feature type="region of interest" description="Disordered" evidence="1">
    <location>
        <begin position="251"/>
        <end position="354"/>
    </location>
</feature>
<accession>A0A1X6N3L7</accession>
<feature type="compositionally biased region" description="Polar residues" evidence="1">
    <location>
        <begin position="273"/>
        <end position="298"/>
    </location>
</feature>
<proteinExistence type="predicted"/>
<evidence type="ECO:0000313" key="3">
    <source>
        <dbReference type="Proteomes" id="UP000194127"/>
    </source>
</evidence>
<dbReference type="OrthoDB" id="10271792at2759"/>
<reference evidence="2 3" key="1">
    <citation type="submission" date="2017-04" db="EMBL/GenBank/DDBJ databases">
        <title>Genome Sequence of the Model Brown-Rot Fungus Postia placenta SB12.</title>
        <authorList>
            <consortium name="DOE Joint Genome Institute"/>
            <person name="Gaskell J."/>
            <person name="Kersten P."/>
            <person name="Larrondo L.F."/>
            <person name="Canessa P."/>
            <person name="Martinez D."/>
            <person name="Hibbett D."/>
            <person name="Schmoll M."/>
            <person name="Kubicek C.P."/>
            <person name="Martinez A.T."/>
            <person name="Yadav J."/>
            <person name="Master E."/>
            <person name="Magnuson J.K."/>
            <person name="James T."/>
            <person name="Yaver D."/>
            <person name="Berka R."/>
            <person name="Labutti K."/>
            <person name="Lipzen A."/>
            <person name="Aerts A."/>
            <person name="Barry K."/>
            <person name="Henrissat B."/>
            <person name="Blanchette R."/>
            <person name="Grigoriev I."/>
            <person name="Cullen D."/>
        </authorList>
    </citation>
    <scope>NUCLEOTIDE SEQUENCE [LARGE SCALE GENOMIC DNA]</scope>
    <source>
        <strain evidence="2 3">MAD-698-R-SB12</strain>
    </source>
</reference>